<organism evidence="9 10">
    <name type="scientific">Lipomyces starkeyi NRRL Y-11557</name>
    <dbReference type="NCBI Taxonomy" id="675824"/>
    <lineage>
        <taxon>Eukaryota</taxon>
        <taxon>Fungi</taxon>
        <taxon>Dikarya</taxon>
        <taxon>Ascomycota</taxon>
        <taxon>Saccharomycotina</taxon>
        <taxon>Lipomycetes</taxon>
        <taxon>Lipomycetales</taxon>
        <taxon>Lipomycetaceae</taxon>
        <taxon>Lipomyces</taxon>
    </lineage>
</organism>
<gene>
    <name evidence="9" type="ORF">LIPSTDRAFT_3347</name>
</gene>
<accession>A0A1E3Q5M5</accession>
<evidence type="ECO:0000256" key="8">
    <source>
        <dbReference type="RuleBase" id="RU004398"/>
    </source>
</evidence>
<dbReference type="GO" id="GO:0045944">
    <property type="term" value="P:positive regulation of transcription by RNA polymerase II"/>
    <property type="evidence" value="ECO:0007669"/>
    <property type="project" value="EnsemblFungi"/>
</dbReference>
<comment type="similarity">
    <text evidence="2 8">Belongs to the CGI121/TPRKB family.</text>
</comment>
<reference evidence="9 10" key="1">
    <citation type="journal article" date="2016" name="Proc. Natl. Acad. Sci. U.S.A.">
        <title>Comparative genomics of biotechnologically important yeasts.</title>
        <authorList>
            <person name="Riley R."/>
            <person name="Haridas S."/>
            <person name="Wolfe K.H."/>
            <person name="Lopes M.R."/>
            <person name="Hittinger C.T."/>
            <person name="Goeker M."/>
            <person name="Salamov A.A."/>
            <person name="Wisecaver J.H."/>
            <person name="Long T.M."/>
            <person name="Calvey C.H."/>
            <person name="Aerts A.L."/>
            <person name="Barry K.W."/>
            <person name="Choi C."/>
            <person name="Clum A."/>
            <person name="Coughlan A.Y."/>
            <person name="Deshpande S."/>
            <person name="Douglass A.P."/>
            <person name="Hanson S.J."/>
            <person name="Klenk H.-P."/>
            <person name="LaButti K.M."/>
            <person name="Lapidus A."/>
            <person name="Lindquist E.A."/>
            <person name="Lipzen A.M."/>
            <person name="Meier-Kolthoff J.P."/>
            <person name="Ohm R.A."/>
            <person name="Otillar R.P."/>
            <person name="Pangilinan J.L."/>
            <person name="Peng Y."/>
            <person name="Rokas A."/>
            <person name="Rosa C.A."/>
            <person name="Scheuner C."/>
            <person name="Sibirny A.A."/>
            <person name="Slot J.C."/>
            <person name="Stielow J.B."/>
            <person name="Sun H."/>
            <person name="Kurtzman C.P."/>
            <person name="Blackwell M."/>
            <person name="Grigoriev I.V."/>
            <person name="Jeffries T.W."/>
        </authorList>
    </citation>
    <scope>NUCLEOTIDE SEQUENCE [LARGE SCALE GENOMIC DNA]</scope>
    <source>
        <strain evidence="9 10">NRRL Y-11557</strain>
    </source>
</reference>
<dbReference type="SUPFAM" id="SSF143870">
    <property type="entry name" value="PF0523-like"/>
    <property type="match status" value="1"/>
</dbReference>
<dbReference type="GO" id="GO:0000408">
    <property type="term" value="C:EKC/KEOPS complex"/>
    <property type="evidence" value="ECO:0007669"/>
    <property type="project" value="EnsemblFungi"/>
</dbReference>
<sequence>MASGLTLRLPQFPHSSVHIGLYTSVTNASMIRRELLSGNTRYSYAFVDPRCVLSLAHVLAAVYRALTDMEAGGMRTRTLSSEIVFAFGGTMNIADTLRRFGINDDSDSLLVVKVDTDQVERSNSVWDDLGEIVQGTSIPATDENIAPLTDVEIVRKNYKIQEGISLDDRSEATKVVSGAIALRGYL</sequence>
<dbReference type="EMBL" id="KV454294">
    <property type="protein sequence ID" value="ODQ72993.1"/>
    <property type="molecule type" value="Genomic_DNA"/>
</dbReference>
<evidence type="ECO:0000256" key="4">
    <source>
        <dbReference type="ARBA" id="ARBA00016009"/>
    </source>
</evidence>
<keyword evidence="10" id="KW-1185">Reference proteome</keyword>
<dbReference type="GO" id="GO:0000049">
    <property type="term" value="F:tRNA binding"/>
    <property type="evidence" value="ECO:0007669"/>
    <property type="project" value="EnsemblFungi"/>
</dbReference>
<evidence type="ECO:0000256" key="3">
    <source>
        <dbReference type="ARBA" id="ARBA00015316"/>
    </source>
</evidence>
<evidence type="ECO:0000256" key="7">
    <source>
        <dbReference type="ARBA" id="ARBA00025043"/>
    </source>
</evidence>
<dbReference type="STRING" id="675824.A0A1E3Q5M5"/>
<dbReference type="GO" id="GO:0002949">
    <property type="term" value="P:tRNA threonylcarbamoyladenosine modification"/>
    <property type="evidence" value="ECO:0007669"/>
    <property type="project" value="TreeGrafter"/>
</dbReference>
<keyword evidence="6 8" id="KW-0539">Nucleus</keyword>
<dbReference type="Pfam" id="PF08617">
    <property type="entry name" value="CGI-121"/>
    <property type="match status" value="1"/>
</dbReference>
<dbReference type="Proteomes" id="UP000094385">
    <property type="component" value="Unassembled WGS sequence"/>
</dbReference>
<evidence type="ECO:0000256" key="2">
    <source>
        <dbReference type="ARBA" id="ARBA00005546"/>
    </source>
</evidence>
<evidence type="ECO:0000256" key="5">
    <source>
        <dbReference type="ARBA" id="ARBA00022694"/>
    </source>
</evidence>
<dbReference type="InterPro" id="IPR013926">
    <property type="entry name" value="CGI121/TPRKB"/>
</dbReference>
<dbReference type="OrthoDB" id="329139at2759"/>
<comment type="subcellular location">
    <subcellularLocation>
        <location evidence="1">Nucleus</location>
    </subcellularLocation>
</comment>
<keyword evidence="5" id="KW-0819">tRNA processing</keyword>
<comment type="function">
    <text evidence="7">Component of the EKC/KEOPS complex that is required for the formation of a threonylcarbamoyl group on adenosine at position 37 (t(6)A37) in tRNAs that read codons beginning with adenine. The complex is probably involved in the transfer of the threonylcarbamoyl moiety of threonylcarbamoyl-AMP (TC-AMP) to the N6 group of A37. CGI121 acts as an allosteric effector that regulates the t(6)A activity of the complex. The EKC/KEOPS complex also promotes both telomere uncapping and telomere elongation. The complex is required for efficient recruitment of transcriptional coactivators. CGI121 is not required for tRNA modification.</text>
</comment>
<dbReference type="InterPro" id="IPR036504">
    <property type="entry name" value="CGI121/TPRKB_sf"/>
</dbReference>
<dbReference type="NCBIfam" id="NF011465">
    <property type="entry name" value="PRK14886.1-1"/>
    <property type="match status" value="1"/>
</dbReference>
<evidence type="ECO:0000256" key="1">
    <source>
        <dbReference type="ARBA" id="ARBA00004123"/>
    </source>
</evidence>
<dbReference type="GO" id="GO:0005829">
    <property type="term" value="C:cytosol"/>
    <property type="evidence" value="ECO:0007669"/>
    <property type="project" value="TreeGrafter"/>
</dbReference>
<evidence type="ECO:0000313" key="9">
    <source>
        <dbReference type="EMBL" id="ODQ72993.1"/>
    </source>
</evidence>
<dbReference type="PANTHER" id="PTHR15840">
    <property type="entry name" value="CGI-121 FAMILY MEMBER"/>
    <property type="match status" value="1"/>
</dbReference>
<dbReference type="Gene3D" id="3.30.2380.10">
    <property type="entry name" value="CGI121/TPRKB"/>
    <property type="match status" value="1"/>
</dbReference>
<protein>
    <recommendedName>
        <fullName evidence="4">EKC/KEOPS complex subunit CGI121</fullName>
    </recommendedName>
    <alternativeName>
        <fullName evidence="3">EKC/KEOPS complex subunit cgi121</fullName>
    </alternativeName>
</protein>
<dbReference type="PANTHER" id="PTHR15840:SF10">
    <property type="entry name" value="EKC_KEOPS COMPLEX SUBUNIT TPRKB"/>
    <property type="match status" value="1"/>
</dbReference>
<dbReference type="GO" id="GO:0005634">
    <property type="term" value="C:nucleus"/>
    <property type="evidence" value="ECO:0007669"/>
    <property type="project" value="UniProtKB-SubCell"/>
</dbReference>
<dbReference type="AlphaFoldDB" id="A0A1E3Q5M5"/>
<dbReference type="GO" id="GO:0000722">
    <property type="term" value="P:telomere maintenance via recombination"/>
    <property type="evidence" value="ECO:0007669"/>
    <property type="project" value="EnsemblFungi"/>
</dbReference>
<proteinExistence type="inferred from homology"/>
<evidence type="ECO:0000256" key="6">
    <source>
        <dbReference type="ARBA" id="ARBA00023242"/>
    </source>
</evidence>
<name>A0A1E3Q5M5_LIPST</name>
<evidence type="ECO:0000313" key="10">
    <source>
        <dbReference type="Proteomes" id="UP000094385"/>
    </source>
</evidence>